<dbReference type="Pfam" id="PF00850">
    <property type="entry name" value="Hist_deacetyl"/>
    <property type="match status" value="1"/>
</dbReference>
<dbReference type="GO" id="GO:0005737">
    <property type="term" value="C:cytoplasm"/>
    <property type="evidence" value="ECO:0007669"/>
    <property type="project" value="TreeGrafter"/>
</dbReference>
<feature type="region of interest" description="Disordered" evidence="2">
    <location>
        <begin position="19"/>
        <end position="40"/>
    </location>
</feature>
<dbReference type="InterPro" id="IPR000286">
    <property type="entry name" value="HDACs"/>
</dbReference>
<evidence type="ECO:0000259" key="3">
    <source>
        <dbReference type="Pfam" id="PF00850"/>
    </source>
</evidence>
<dbReference type="GO" id="GO:0040029">
    <property type="term" value="P:epigenetic regulation of gene expression"/>
    <property type="evidence" value="ECO:0007669"/>
    <property type="project" value="TreeGrafter"/>
</dbReference>
<evidence type="ECO:0000256" key="1">
    <source>
        <dbReference type="ARBA" id="ARBA00005947"/>
    </source>
</evidence>
<dbReference type="PANTHER" id="PTHR10625">
    <property type="entry name" value="HISTONE DEACETYLASE HDAC1-RELATED"/>
    <property type="match status" value="1"/>
</dbReference>
<comment type="similarity">
    <text evidence="1">Belongs to the histone deacetylase family.</text>
</comment>
<proteinExistence type="inferred from homology"/>
<keyword evidence="4" id="KW-0378">Hydrolase</keyword>
<dbReference type="Gene3D" id="3.40.800.20">
    <property type="entry name" value="Histone deacetylase domain"/>
    <property type="match status" value="1"/>
</dbReference>
<dbReference type="SUPFAM" id="SSF52768">
    <property type="entry name" value="Arginase/deacetylase"/>
    <property type="match status" value="1"/>
</dbReference>
<reference evidence="4" key="1">
    <citation type="submission" date="2020-02" db="EMBL/GenBank/DDBJ databases">
        <authorList>
            <person name="Meier V. D."/>
        </authorList>
    </citation>
    <scope>NUCLEOTIDE SEQUENCE</scope>
    <source>
        <strain evidence="4">AVDCRST_MAG59</strain>
    </source>
</reference>
<dbReference type="InterPro" id="IPR023801">
    <property type="entry name" value="His_deacetylse_dom"/>
</dbReference>
<name>A0A6J4U1I8_9BACT</name>
<dbReference type="GO" id="GO:0004407">
    <property type="term" value="F:histone deacetylase activity"/>
    <property type="evidence" value="ECO:0007669"/>
    <property type="project" value="TreeGrafter"/>
</dbReference>
<accession>A0A6J4U1I8</accession>
<gene>
    <name evidence="4" type="ORF">AVDCRST_MAG59-564</name>
</gene>
<dbReference type="PRINTS" id="PR01270">
    <property type="entry name" value="HDASUPER"/>
</dbReference>
<dbReference type="CDD" id="cd09996">
    <property type="entry name" value="HDAC_classII_1"/>
    <property type="match status" value="1"/>
</dbReference>
<dbReference type="GO" id="GO:0047611">
    <property type="term" value="F:acetylspermidine deacetylase activity"/>
    <property type="evidence" value="ECO:0007669"/>
    <property type="project" value="UniProtKB-EC"/>
</dbReference>
<feature type="domain" description="Histone deacetylase" evidence="3">
    <location>
        <begin position="37"/>
        <end position="323"/>
    </location>
</feature>
<dbReference type="InterPro" id="IPR037138">
    <property type="entry name" value="His_deacetylse_dom_sf"/>
</dbReference>
<dbReference type="InterPro" id="IPR023696">
    <property type="entry name" value="Ureohydrolase_dom_sf"/>
</dbReference>
<organism evidence="4">
    <name type="scientific">uncultured Thermomicrobiales bacterium</name>
    <dbReference type="NCBI Taxonomy" id="1645740"/>
    <lineage>
        <taxon>Bacteria</taxon>
        <taxon>Pseudomonadati</taxon>
        <taxon>Thermomicrobiota</taxon>
        <taxon>Thermomicrobia</taxon>
        <taxon>Thermomicrobiales</taxon>
        <taxon>environmental samples</taxon>
    </lineage>
</organism>
<dbReference type="EMBL" id="CADCWF010000026">
    <property type="protein sequence ID" value="CAA9538375.1"/>
    <property type="molecule type" value="Genomic_DNA"/>
</dbReference>
<protein>
    <submittedName>
        <fullName evidence="4">Acetylspermidine deacetylase Deacetylases, including yeast histone deacetylase and acetoin utilization protein</fullName>
        <ecNumber evidence="4">3.5.1.48</ecNumber>
    </submittedName>
</protein>
<evidence type="ECO:0000313" key="4">
    <source>
        <dbReference type="EMBL" id="CAA9538375.1"/>
    </source>
</evidence>
<evidence type="ECO:0000256" key="2">
    <source>
        <dbReference type="SAM" id="MobiDB-lite"/>
    </source>
</evidence>
<dbReference type="AlphaFoldDB" id="A0A6J4U1I8"/>
<dbReference type="PANTHER" id="PTHR10625:SF31">
    <property type="entry name" value="HISTONE DEACETYLASE DOMAIN-CONTAINING PROTEIN"/>
    <property type="match status" value="1"/>
</dbReference>
<dbReference type="EC" id="3.5.1.48" evidence="4"/>
<sequence>MTNAQTAYVFDEAFLGHDTGERTQRLPDGSELDPVEHPSNNRITRRTHQLIAGSGLLDRLTRIPARPATIEEIRFFHTPGYIDHVRAVAAAGGGMLDDQTRVSEGSFEAALLAAGGAIELADAVVDGRVRNGYGLLRPIGHHAMADQGMGFCVFNNAAIVARHLRRRRGIDRVAIVDWDVHHGNGTQSAVWDDPSVLFVSLHQENWYPGGWGGVDDIGGAAAEGTTVNLPLPPGTGNTGYRLAFERVVEPILRRFEPEVVIVSAGQDGGMADPLGRMLLTMAGFRELARRLQAVAEEVCGGRLIGLQEGGYSVSYTPFCTLGVVEGFAGAESGIGDPWQGSSEVAQAEREHHARIDEAIERARAVQAPYWGP</sequence>